<feature type="transmembrane region" description="Helical" evidence="11">
    <location>
        <begin position="367"/>
        <end position="387"/>
    </location>
</feature>
<sequence>MYRIIDKIKANRTHEKQMTLTGDVKSLTSSINIGEVLEVTQPSIIGRGICRDEPLTDSGKKLQLIKMLCLTVLPILGLWAYTVYTLADIIEAKNENESTRSALEFSVELGKLVHHLQKERDMSVLYLSALGPQTRTFLLAEYIETDQAISKLSRWPGNLDELEREKFDTRENLQQYLSRRRQVLSPTRYSLQDEIEFYSSIIEVVIIWMYNSINESKFALVWKTLVAYQKLTSAKEAVGVERALGTVYYANGGFENHAYFEMYNNRVHNFRAYYKTARRYSKRVVDLYTVNVASAGNNVTEIIDSYRFEIQQHVQGINNTQANLAKARWWFDNMTLYLDTLLDIQQDLGNEILFVLDSVLENATRDLAVSAIFLVVVILMCPLIIFVTENLTSVIQKYALTLVDKTKELSLEKKVTDSLLYQMVPKQVADKLKKSVHIDAEYFKSVTIFFSDICGFATISTTSSPMDIVQLLNTIYVTIDDLLDDYDVYKVETINDCYMVASGLPNRNKDKHAGEIATFALDLLALMKHKQFTILGDRRIELRIGVNSGPCMAGIVGSILPRYCLFGDTVNTASRMKSISLPNRINISQSTYTALHKIGGFVVRKRGTVLVKGKGEMVTYWLIGKKKSEEGGSFHLSDSESVDEVDAPKEELPGEITQFTDPHLRSALSVPLPGRQAAVVMTYSQQHGSAPNETSGKSEDKPEKEKTGLRALISEKLDKVARVLPNTFQLTEENGEKEEDK</sequence>
<keyword evidence="6 11" id="KW-1133">Transmembrane helix</keyword>
<dbReference type="GO" id="GO:0007168">
    <property type="term" value="P:receptor guanylyl cyclase signaling pathway"/>
    <property type="evidence" value="ECO:0007669"/>
    <property type="project" value="TreeGrafter"/>
</dbReference>
<proteinExistence type="predicted"/>
<dbReference type="CDD" id="cd07302">
    <property type="entry name" value="CHD"/>
    <property type="match status" value="1"/>
</dbReference>
<evidence type="ECO:0000256" key="6">
    <source>
        <dbReference type="ARBA" id="ARBA00022989"/>
    </source>
</evidence>
<accession>A0A8B8DZC9</accession>
<keyword evidence="9" id="KW-0141">cGMP biosynthesis</keyword>
<dbReference type="InterPro" id="IPR011645">
    <property type="entry name" value="HNOB_dom_associated"/>
</dbReference>
<evidence type="ECO:0000256" key="11">
    <source>
        <dbReference type="SAM" id="Phobius"/>
    </source>
</evidence>
<evidence type="ECO:0000256" key="10">
    <source>
        <dbReference type="SAM" id="MobiDB-lite"/>
    </source>
</evidence>
<dbReference type="Pfam" id="PF08376">
    <property type="entry name" value="NIT"/>
    <property type="match status" value="1"/>
</dbReference>
<dbReference type="GO" id="GO:0004016">
    <property type="term" value="F:adenylate cyclase activity"/>
    <property type="evidence" value="ECO:0007669"/>
    <property type="project" value="TreeGrafter"/>
</dbReference>
<dbReference type="FunFam" id="3.30.70.1230:FF:000015">
    <property type="entry name" value="Guanylate cyclase"/>
    <property type="match status" value="1"/>
</dbReference>
<dbReference type="Gene3D" id="6.10.250.780">
    <property type="match status" value="1"/>
</dbReference>
<dbReference type="InterPro" id="IPR013587">
    <property type="entry name" value="Nitrate/nitrite_sensing"/>
</dbReference>
<dbReference type="InterPro" id="IPR050401">
    <property type="entry name" value="Cyclic_nucleotide_synthase"/>
</dbReference>
<evidence type="ECO:0000256" key="4">
    <source>
        <dbReference type="ARBA" id="ARBA00022729"/>
    </source>
</evidence>
<dbReference type="PROSITE" id="PS50125">
    <property type="entry name" value="GUANYLATE_CYCLASE_2"/>
    <property type="match status" value="1"/>
</dbReference>
<dbReference type="GO" id="GO:0005886">
    <property type="term" value="C:plasma membrane"/>
    <property type="evidence" value="ECO:0007669"/>
    <property type="project" value="TreeGrafter"/>
</dbReference>
<dbReference type="SUPFAM" id="SSF55073">
    <property type="entry name" value="Nucleotide cyclase"/>
    <property type="match status" value="1"/>
</dbReference>
<reference evidence="14 15" key="1">
    <citation type="submission" date="2025-04" db="UniProtKB">
        <authorList>
            <consortium name="RefSeq"/>
        </authorList>
    </citation>
    <scope>IDENTIFICATION</scope>
    <source>
        <tissue evidence="14 15">Whole sample</tissue>
    </source>
</reference>
<feature type="region of interest" description="Disordered" evidence="10">
    <location>
        <begin position="684"/>
        <end position="709"/>
    </location>
</feature>
<dbReference type="GO" id="GO:0001653">
    <property type="term" value="F:peptide receptor activity"/>
    <property type="evidence" value="ECO:0007669"/>
    <property type="project" value="TreeGrafter"/>
</dbReference>
<evidence type="ECO:0000256" key="1">
    <source>
        <dbReference type="ARBA" id="ARBA00004479"/>
    </source>
</evidence>
<dbReference type="PANTHER" id="PTHR11920">
    <property type="entry name" value="GUANYLYL CYCLASE"/>
    <property type="match status" value="1"/>
</dbReference>
<dbReference type="GO" id="GO:0035556">
    <property type="term" value="P:intracellular signal transduction"/>
    <property type="evidence" value="ECO:0007669"/>
    <property type="project" value="InterPro"/>
</dbReference>
<evidence type="ECO:0000259" key="12">
    <source>
        <dbReference type="PROSITE" id="PS50125"/>
    </source>
</evidence>
<evidence type="ECO:0000256" key="7">
    <source>
        <dbReference type="ARBA" id="ARBA00023136"/>
    </source>
</evidence>
<evidence type="ECO:0000256" key="2">
    <source>
        <dbReference type="ARBA" id="ARBA00012202"/>
    </source>
</evidence>
<dbReference type="Pfam" id="PF07701">
    <property type="entry name" value="HNOBA"/>
    <property type="match status" value="1"/>
</dbReference>
<dbReference type="InterPro" id="IPR029787">
    <property type="entry name" value="Nucleotide_cyclase"/>
</dbReference>
<dbReference type="GO" id="GO:0004383">
    <property type="term" value="F:guanylate cyclase activity"/>
    <property type="evidence" value="ECO:0007669"/>
    <property type="project" value="UniProtKB-EC"/>
</dbReference>
<dbReference type="Proteomes" id="UP000694844">
    <property type="component" value="Chromosome 4"/>
</dbReference>
<evidence type="ECO:0000256" key="5">
    <source>
        <dbReference type="ARBA" id="ARBA00022741"/>
    </source>
</evidence>
<keyword evidence="4" id="KW-0732">Signal</keyword>
<evidence type="ECO:0000313" key="14">
    <source>
        <dbReference type="RefSeq" id="XP_022333627.1"/>
    </source>
</evidence>
<comment type="subcellular location">
    <subcellularLocation>
        <location evidence="1">Membrane</location>
        <topology evidence="1">Single-pass type I membrane protein</topology>
    </subcellularLocation>
</comment>
<evidence type="ECO:0000256" key="9">
    <source>
        <dbReference type="ARBA" id="ARBA00023293"/>
    </source>
</evidence>
<dbReference type="OrthoDB" id="60033at2759"/>
<dbReference type="EC" id="4.6.1.2" evidence="2"/>
<evidence type="ECO:0000313" key="13">
    <source>
        <dbReference type="Proteomes" id="UP000694844"/>
    </source>
</evidence>
<feature type="compositionally biased region" description="Basic and acidic residues" evidence="10">
    <location>
        <begin position="696"/>
        <end position="709"/>
    </location>
</feature>
<gene>
    <name evidence="14 15" type="primary">LOC111130712</name>
</gene>
<keyword evidence="13" id="KW-1185">Reference proteome</keyword>
<keyword evidence="5" id="KW-0547">Nucleotide-binding</keyword>
<keyword evidence="3 11" id="KW-0812">Transmembrane</keyword>
<dbReference type="Gene3D" id="3.30.70.1230">
    <property type="entry name" value="Nucleotide cyclase"/>
    <property type="match status" value="1"/>
</dbReference>
<dbReference type="AlphaFoldDB" id="A0A8B8DZC9"/>
<feature type="compositionally biased region" description="Polar residues" evidence="10">
    <location>
        <begin position="684"/>
        <end position="695"/>
    </location>
</feature>
<dbReference type="RefSeq" id="XP_022333628.1">
    <property type="nucleotide sequence ID" value="XM_022477920.1"/>
</dbReference>
<protein>
    <recommendedName>
        <fullName evidence="2">guanylate cyclase</fullName>
        <ecNumber evidence="2">4.6.1.2</ecNumber>
    </recommendedName>
</protein>
<dbReference type="PANTHER" id="PTHR11920:SF501">
    <property type="entry name" value="GUANYLATE CYCLASE 32E"/>
    <property type="match status" value="1"/>
</dbReference>
<evidence type="ECO:0000256" key="3">
    <source>
        <dbReference type="ARBA" id="ARBA00022692"/>
    </source>
</evidence>
<dbReference type="GO" id="GO:0000166">
    <property type="term" value="F:nucleotide binding"/>
    <property type="evidence" value="ECO:0007669"/>
    <property type="project" value="UniProtKB-KW"/>
</dbReference>
<keyword evidence="7 11" id="KW-0472">Membrane</keyword>
<organism evidence="13 14">
    <name type="scientific">Crassostrea virginica</name>
    <name type="common">Eastern oyster</name>
    <dbReference type="NCBI Taxonomy" id="6565"/>
    <lineage>
        <taxon>Eukaryota</taxon>
        <taxon>Metazoa</taxon>
        <taxon>Spiralia</taxon>
        <taxon>Lophotrochozoa</taxon>
        <taxon>Mollusca</taxon>
        <taxon>Bivalvia</taxon>
        <taxon>Autobranchia</taxon>
        <taxon>Pteriomorphia</taxon>
        <taxon>Ostreida</taxon>
        <taxon>Ostreoidea</taxon>
        <taxon>Ostreidae</taxon>
        <taxon>Crassostrea</taxon>
    </lineage>
</organism>
<dbReference type="GeneID" id="111130712"/>
<name>A0A8B8DZC9_CRAVI</name>
<evidence type="ECO:0000256" key="8">
    <source>
        <dbReference type="ARBA" id="ARBA00023239"/>
    </source>
</evidence>
<dbReference type="KEGG" id="cvn:111130712"/>
<evidence type="ECO:0000313" key="15">
    <source>
        <dbReference type="RefSeq" id="XP_022333628.1"/>
    </source>
</evidence>
<dbReference type="Pfam" id="PF00211">
    <property type="entry name" value="Guanylate_cyc"/>
    <property type="match status" value="1"/>
</dbReference>
<dbReference type="InterPro" id="IPR001054">
    <property type="entry name" value="A/G_cyclase"/>
</dbReference>
<dbReference type="RefSeq" id="XP_022333627.1">
    <property type="nucleotide sequence ID" value="XM_022477919.1"/>
</dbReference>
<dbReference type="SMART" id="SM00044">
    <property type="entry name" value="CYCc"/>
    <property type="match status" value="1"/>
</dbReference>
<feature type="domain" description="Guanylate cyclase" evidence="12">
    <location>
        <begin position="447"/>
        <end position="577"/>
    </location>
</feature>
<keyword evidence="8" id="KW-0456">Lyase</keyword>